<reference evidence="2" key="1">
    <citation type="submission" date="2025-08" db="UniProtKB">
        <authorList>
            <consortium name="RefSeq"/>
        </authorList>
    </citation>
    <scope>IDENTIFICATION</scope>
    <source>
        <tissue evidence="2">Tentacle</tissue>
    </source>
</reference>
<evidence type="ECO:0000313" key="2">
    <source>
        <dbReference type="RefSeq" id="XP_031561642.1"/>
    </source>
</evidence>
<dbReference type="InParanoid" id="A0A6P8I958"/>
<organism evidence="1 2">
    <name type="scientific">Actinia tenebrosa</name>
    <name type="common">Australian red waratah sea anemone</name>
    <dbReference type="NCBI Taxonomy" id="6105"/>
    <lineage>
        <taxon>Eukaryota</taxon>
        <taxon>Metazoa</taxon>
        <taxon>Cnidaria</taxon>
        <taxon>Anthozoa</taxon>
        <taxon>Hexacorallia</taxon>
        <taxon>Actiniaria</taxon>
        <taxon>Actiniidae</taxon>
        <taxon>Actinia</taxon>
    </lineage>
</organism>
<dbReference type="RefSeq" id="XP_031561642.1">
    <property type="nucleotide sequence ID" value="XM_031705782.1"/>
</dbReference>
<dbReference type="Proteomes" id="UP000515163">
    <property type="component" value="Unplaced"/>
</dbReference>
<keyword evidence="1" id="KW-1185">Reference proteome</keyword>
<dbReference type="AlphaFoldDB" id="A0A6P8I958"/>
<name>A0A6P8I958_ACTTE</name>
<proteinExistence type="predicted"/>
<dbReference type="KEGG" id="aten:116297535"/>
<sequence length="232" mass="26164">MSALIFELNPDKTLQVGCCLTIFNYISQLQELLYYLGSKNSPKKFCRLKLPMSGAAEQSLSPCYRLTPTTEGGLESSTSMSMKMIETRKNGLQKIVSGLERRVVPLQRQKEDLQLVLNTVNNWVQVLNDTQRWNSGVPILRSAKENCDDLITPYLNDSDSDFNQAVFRLGSAEIPGFAQAQKLLKSIRHEIRVIFEKESTFNGKFVEDVRVLMGQVTGIISAILGLYYQTNN</sequence>
<dbReference type="GeneID" id="116297535"/>
<accession>A0A6P8I958</accession>
<dbReference type="OrthoDB" id="5953621at2759"/>
<gene>
    <name evidence="2" type="primary">LOC116297535</name>
</gene>
<protein>
    <submittedName>
        <fullName evidence="2">Uncharacterized protein LOC116297535</fullName>
    </submittedName>
</protein>
<evidence type="ECO:0000313" key="1">
    <source>
        <dbReference type="Proteomes" id="UP000515163"/>
    </source>
</evidence>